<protein>
    <submittedName>
        <fullName evidence="1">Uncharacterized protein</fullName>
    </submittedName>
</protein>
<proteinExistence type="predicted"/>
<keyword evidence="2" id="KW-1185">Reference proteome</keyword>
<reference evidence="1 2" key="1">
    <citation type="submission" date="2006-06" db="EMBL/GenBank/DDBJ databases">
        <authorList>
            <person name="Moran M.A."/>
            <person name="Ferriera S."/>
            <person name="Johnson J."/>
            <person name="Kravitz S."/>
            <person name="Beeson K."/>
            <person name="Sutton G."/>
            <person name="Rogers Y.-H."/>
            <person name="Friedman R."/>
            <person name="Frazier M."/>
            <person name="Venter J.C."/>
        </authorList>
    </citation>
    <scope>NUCLEOTIDE SEQUENCE [LARGE SCALE GENOMIC DNA]</scope>
    <source>
        <strain evidence="1 2">E-37</strain>
    </source>
</reference>
<accession>A3K4C4</accession>
<comment type="caution">
    <text evidence="1">The sequence shown here is derived from an EMBL/GenBank/DDBJ whole genome shotgun (WGS) entry which is preliminary data.</text>
</comment>
<name>A3K4C4_SAGS3</name>
<evidence type="ECO:0000313" key="2">
    <source>
        <dbReference type="Proteomes" id="UP000005713"/>
    </source>
</evidence>
<gene>
    <name evidence="1" type="ORF">SSE37_01180</name>
</gene>
<evidence type="ECO:0000313" key="1">
    <source>
        <dbReference type="EMBL" id="EBA07823.1"/>
    </source>
</evidence>
<organism evidence="1 2">
    <name type="scientific">Sagittula stellata (strain ATCC 700073 / DSM 11524 / E-37)</name>
    <dbReference type="NCBI Taxonomy" id="388399"/>
    <lineage>
        <taxon>Bacteria</taxon>
        <taxon>Pseudomonadati</taxon>
        <taxon>Pseudomonadota</taxon>
        <taxon>Alphaproteobacteria</taxon>
        <taxon>Rhodobacterales</taxon>
        <taxon>Roseobacteraceae</taxon>
        <taxon>Sagittula</taxon>
    </lineage>
</organism>
<dbReference type="AlphaFoldDB" id="A3K4C4"/>
<dbReference type="Proteomes" id="UP000005713">
    <property type="component" value="Unassembled WGS sequence"/>
</dbReference>
<dbReference type="EMBL" id="AAYA01000007">
    <property type="protein sequence ID" value="EBA07823.1"/>
    <property type="molecule type" value="Genomic_DNA"/>
</dbReference>
<sequence>MKDNGKVGRFVCYFLAESAAMS</sequence>